<dbReference type="PROSITE" id="PS50113">
    <property type="entry name" value="PAC"/>
    <property type="match status" value="1"/>
</dbReference>
<dbReference type="InterPro" id="IPR048760">
    <property type="entry name" value="VP0354-like_sensor_dom"/>
</dbReference>
<dbReference type="InterPro" id="IPR000700">
    <property type="entry name" value="PAS-assoc_C"/>
</dbReference>
<evidence type="ECO:0000313" key="12">
    <source>
        <dbReference type="EMBL" id="AXX94270.1"/>
    </source>
</evidence>
<evidence type="ECO:0000256" key="4">
    <source>
        <dbReference type="ARBA" id="ARBA00022741"/>
    </source>
</evidence>
<comment type="subcellular location">
    <subcellularLocation>
        <location evidence="1">Membrane</location>
    </subcellularLocation>
</comment>
<dbReference type="Pfam" id="PF00990">
    <property type="entry name" value="GGDEF"/>
    <property type="match status" value="1"/>
</dbReference>
<evidence type="ECO:0000259" key="10">
    <source>
        <dbReference type="PROSITE" id="PS50113"/>
    </source>
</evidence>
<dbReference type="NCBIfam" id="TIGR00254">
    <property type="entry name" value="GGDEF"/>
    <property type="match status" value="1"/>
</dbReference>
<dbReference type="Gene3D" id="3.30.70.270">
    <property type="match status" value="1"/>
</dbReference>
<dbReference type="GO" id="GO:0016301">
    <property type="term" value="F:kinase activity"/>
    <property type="evidence" value="ECO:0007669"/>
    <property type="project" value="UniProtKB-KW"/>
</dbReference>
<dbReference type="OrthoDB" id="5413461at2"/>
<keyword evidence="6" id="KW-0067">ATP-binding</keyword>
<keyword evidence="14" id="KW-1185">Reference proteome</keyword>
<dbReference type="PANTHER" id="PTHR46663">
    <property type="entry name" value="DIGUANYLATE CYCLASE DGCT-RELATED"/>
    <property type="match status" value="1"/>
</dbReference>
<dbReference type="InterPro" id="IPR000014">
    <property type="entry name" value="PAS"/>
</dbReference>
<proteinExistence type="predicted"/>
<keyword evidence="2" id="KW-0597">Phosphoprotein</keyword>
<dbReference type="InterPro" id="IPR000160">
    <property type="entry name" value="GGDEF_dom"/>
</dbReference>
<evidence type="ECO:0000313" key="13">
    <source>
        <dbReference type="EMBL" id="RXI28316.1"/>
    </source>
</evidence>
<dbReference type="EMBL" id="CP032097">
    <property type="protein sequence ID" value="AXX94270.1"/>
    <property type="molecule type" value="Genomic_DNA"/>
</dbReference>
<dbReference type="NCBIfam" id="TIGR00229">
    <property type="entry name" value="sensory_box"/>
    <property type="match status" value="1"/>
</dbReference>
<dbReference type="SMART" id="SM00267">
    <property type="entry name" value="GGDEF"/>
    <property type="match status" value="1"/>
</dbReference>
<dbReference type="InterPro" id="IPR043128">
    <property type="entry name" value="Rev_trsase/Diguanyl_cyclase"/>
</dbReference>
<reference evidence="13 15" key="1">
    <citation type="submission" date="2017-09" db="EMBL/GenBank/DDBJ databases">
        <title>Genomics of the genus Arcobacter.</title>
        <authorList>
            <person name="Perez-Cataluna A."/>
            <person name="Figueras M.J."/>
            <person name="Salas-Masso N."/>
        </authorList>
    </citation>
    <scope>NUCLEOTIDE SEQUENCE [LARGE SCALE GENOMIC DNA]</scope>
    <source>
        <strain evidence="13 15">CECT 7837</strain>
    </source>
</reference>
<dbReference type="RefSeq" id="WP_118916504.1">
    <property type="nucleotide sequence ID" value="NZ_CP032097.1"/>
</dbReference>
<keyword evidence="8" id="KW-1133">Transmembrane helix</keyword>
<dbReference type="InterPro" id="IPR029787">
    <property type="entry name" value="Nucleotide_cyclase"/>
</dbReference>
<evidence type="ECO:0000256" key="5">
    <source>
        <dbReference type="ARBA" id="ARBA00022777"/>
    </source>
</evidence>
<dbReference type="KEGG" id="aell:AELL_0579"/>
<dbReference type="EMBL" id="NXIG01000025">
    <property type="protein sequence ID" value="RXI28316.1"/>
    <property type="molecule type" value="Genomic_DNA"/>
</dbReference>
<evidence type="ECO:0000256" key="2">
    <source>
        <dbReference type="ARBA" id="ARBA00022553"/>
    </source>
</evidence>
<evidence type="ECO:0000313" key="15">
    <source>
        <dbReference type="Proteomes" id="UP000290588"/>
    </source>
</evidence>
<dbReference type="Proteomes" id="UP000290588">
    <property type="component" value="Unassembled WGS sequence"/>
</dbReference>
<dbReference type="Pfam" id="PF21623">
    <property type="entry name" value="HK_sensor_dom_bact"/>
    <property type="match status" value="1"/>
</dbReference>
<feature type="domain" description="PAS" evidence="9">
    <location>
        <begin position="353"/>
        <end position="402"/>
    </location>
</feature>
<dbReference type="SUPFAM" id="SSF103190">
    <property type="entry name" value="Sensory domain-like"/>
    <property type="match status" value="1"/>
</dbReference>
<evidence type="ECO:0000259" key="9">
    <source>
        <dbReference type="PROSITE" id="PS50112"/>
    </source>
</evidence>
<keyword evidence="7" id="KW-0902">Two-component regulatory system</keyword>
<sequence>MSQRSFQKYFMLYFIIFGIIISTLGTSINYLFQINEINLDTVKKAKDIYDIKIDTILKPAIKDIDKTVKSLATNKTVIEYITTHNSHSQEELEQIFLAVVGSQNEIMQARLISKDGKEIIRVDKNKNSDDAFVTPKDKLQDKSDRDYFKMVSFMNEQSIWHSKMDLNIENGKIEIPYNPTFRTAMPLFDKENKFAGMVIVNMHLTALFNAIGKSSTFEHYILDKDNNFILHPNDEFSFNKYTNVKRNINDDFPNGLNDKEIFVFPIDNILKNDDKATLVLKPKNIYKSTLLQSKIYTAFWVALITIILSLILSIYAAKNPVKLQMALLKAHEKLNEFTLIIDKYIITATTKKDSTIVDVSSAFIKSSGYSKEELVGQKMHIIRHPNEDEKKFKELWNTVSSGNAWDGEIRNKNKDGEDYWLHQHIIPTFDKENNIETFVSLGTDITAKKELEKMASIDKLTNIYNRRMIDEFLRKEIAIEKRHSNGLSLILIDIDYFKKVNDTYGHQMGDLVLSQIAKIITKNSRKSDIQGRYGGEEFIVICPQTTCKQALVLAEKIRTAVENFNFDQIGTKTISLGISTYEENDTEESLVKKADIALYQAKNSGRNKVILFEGIDLEERELESFNTYDYQSYVI</sequence>
<reference evidence="12 14" key="2">
    <citation type="submission" date="2018-08" db="EMBL/GenBank/DDBJ databases">
        <title>Complete genome of the Arcobacter ellisii type strain LMG 26155.</title>
        <authorList>
            <person name="Miller W.G."/>
            <person name="Yee E."/>
            <person name="Bono J.L."/>
        </authorList>
    </citation>
    <scope>NUCLEOTIDE SEQUENCE [LARGE SCALE GENOMIC DNA]</scope>
    <source>
        <strain evidence="12 14">LMG 26155</strain>
    </source>
</reference>
<dbReference type="GO" id="GO:0016020">
    <property type="term" value="C:membrane"/>
    <property type="evidence" value="ECO:0007669"/>
    <property type="project" value="UniProtKB-SubCell"/>
</dbReference>
<name>A0A347U5Z2_9BACT</name>
<dbReference type="SUPFAM" id="SSF55785">
    <property type="entry name" value="PYP-like sensor domain (PAS domain)"/>
    <property type="match status" value="1"/>
</dbReference>
<feature type="domain" description="GGDEF" evidence="11">
    <location>
        <begin position="485"/>
        <end position="614"/>
    </location>
</feature>
<keyword evidence="8" id="KW-0472">Membrane</keyword>
<dbReference type="InterPro" id="IPR035965">
    <property type="entry name" value="PAS-like_dom_sf"/>
</dbReference>
<keyword evidence="8" id="KW-0812">Transmembrane</keyword>
<keyword evidence="3" id="KW-0808">Transferase</keyword>
<organism evidence="13 15">
    <name type="scientific">Arcobacter ellisii</name>
    <dbReference type="NCBI Taxonomy" id="913109"/>
    <lineage>
        <taxon>Bacteria</taxon>
        <taxon>Pseudomonadati</taxon>
        <taxon>Campylobacterota</taxon>
        <taxon>Epsilonproteobacteria</taxon>
        <taxon>Campylobacterales</taxon>
        <taxon>Arcobacteraceae</taxon>
        <taxon>Arcobacter</taxon>
    </lineage>
</organism>
<dbReference type="Pfam" id="PF13426">
    <property type="entry name" value="PAS_9"/>
    <property type="match status" value="1"/>
</dbReference>
<evidence type="ECO:0000256" key="8">
    <source>
        <dbReference type="SAM" id="Phobius"/>
    </source>
</evidence>
<dbReference type="Gene3D" id="3.30.450.20">
    <property type="entry name" value="PAS domain"/>
    <property type="match status" value="2"/>
</dbReference>
<evidence type="ECO:0000259" key="11">
    <source>
        <dbReference type="PROSITE" id="PS50887"/>
    </source>
</evidence>
<evidence type="ECO:0000313" key="14">
    <source>
        <dbReference type="Proteomes" id="UP000262582"/>
    </source>
</evidence>
<feature type="transmembrane region" description="Helical" evidence="8">
    <location>
        <begin position="295"/>
        <end position="317"/>
    </location>
</feature>
<dbReference type="GO" id="GO:0000160">
    <property type="term" value="P:phosphorelay signal transduction system"/>
    <property type="evidence" value="ECO:0007669"/>
    <property type="project" value="UniProtKB-KW"/>
</dbReference>
<dbReference type="SMART" id="SM00086">
    <property type="entry name" value="PAC"/>
    <property type="match status" value="1"/>
</dbReference>
<dbReference type="CDD" id="cd18773">
    <property type="entry name" value="PDC1_HK_sensor"/>
    <property type="match status" value="1"/>
</dbReference>
<dbReference type="CDD" id="cd00130">
    <property type="entry name" value="PAS"/>
    <property type="match status" value="1"/>
</dbReference>
<dbReference type="AlphaFoldDB" id="A0A347U5Z2"/>
<dbReference type="PROSITE" id="PS50112">
    <property type="entry name" value="PAS"/>
    <property type="match status" value="1"/>
</dbReference>
<feature type="domain" description="PAC" evidence="10">
    <location>
        <begin position="405"/>
        <end position="457"/>
    </location>
</feature>
<dbReference type="FunFam" id="3.30.70.270:FF:000001">
    <property type="entry name" value="Diguanylate cyclase domain protein"/>
    <property type="match status" value="1"/>
</dbReference>
<keyword evidence="4" id="KW-0547">Nucleotide-binding</keyword>
<dbReference type="InterPro" id="IPR052163">
    <property type="entry name" value="DGC-Regulatory_Protein"/>
</dbReference>
<evidence type="ECO:0000256" key="6">
    <source>
        <dbReference type="ARBA" id="ARBA00022840"/>
    </source>
</evidence>
<accession>A0A347U5Z2</accession>
<dbReference type="SUPFAM" id="SSF55073">
    <property type="entry name" value="Nucleotide cyclase"/>
    <property type="match status" value="1"/>
</dbReference>
<evidence type="ECO:0000256" key="7">
    <source>
        <dbReference type="ARBA" id="ARBA00023012"/>
    </source>
</evidence>
<dbReference type="InterPro" id="IPR001610">
    <property type="entry name" value="PAC"/>
</dbReference>
<protein>
    <submittedName>
        <fullName evidence="12 13">Diguanylate cyclase</fullName>
    </submittedName>
</protein>
<evidence type="ECO:0000256" key="1">
    <source>
        <dbReference type="ARBA" id="ARBA00004370"/>
    </source>
</evidence>
<dbReference type="GO" id="GO:0005524">
    <property type="term" value="F:ATP binding"/>
    <property type="evidence" value="ECO:0007669"/>
    <property type="project" value="UniProtKB-KW"/>
</dbReference>
<evidence type="ECO:0000256" key="3">
    <source>
        <dbReference type="ARBA" id="ARBA00022679"/>
    </source>
</evidence>
<dbReference type="Proteomes" id="UP000262582">
    <property type="component" value="Chromosome"/>
</dbReference>
<feature type="transmembrane region" description="Helical" evidence="8">
    <location>
        <begin position="12"/>
        <end position="32"/>
    </location>
</feature>
<dbReference type="PROSITE" id="PS50887">
    <property type="entry name" value="GGDEF"/>
    <property type="match status" value="1"/>
</dbReference>
<keyword evidence="5" id="KW-0418">Kinase</keyword>
<dbReference type="CDD" id="cd01949">
    <property type="entry name" value="GGDEF"/>
    <property type="match status" value="1"/>
</dbReference>
<gene>
    <name evidence="12" type="ORF">AELL_0579</name>
    <name evidence="13" type="ORF">CP962_14020</name>
</gene>
<dbReference type="InterPro" id="IPR029151">
    <property type="entry name" value="Sensor-like_sf"/>
</dbReference>
<dbReference type="PANTHER" id="PTHR46663:SF2">
    <property type="entry name" value="GGDEF DOMAIN-CONTAINING PROTEIN"/>
    <property type="match status" value="1"/>
</dbReference>